<keyword evidence="2" id="KW-0647">Proteasome</keyword>
<protein>
    <submittedName>
        <fullName evidence="2">Proteasome associated protein ECM29</fullName>
    </submittedName>
</protein>
<keyword evidence="3" id="KW-1185">Reference proteome</keyword>
<dbReference type="OrthoDB" id="16066at2759"/>
<dbReference type="AlphaFoldDB" id="A0A8E0VIS4"/>
<evidence type="ECO:0000313" key="2">
    <source>
        <dbReference type="EMBL" id="KAA0195988.1"/>
    </source>
</evidence>
<dbReference type="GO" id="GO:0000502">
    <property type="term" value="C:proteasome complex"/>
    <property type="evidence" value="ECO:0007669"/>
    <property type="project" value="UniProtKB-KW"/>
</dbReference>
<feature type="region of interest" description="Disordered" evidence="1">
    <location>
        <begin position="100"/>
        <end position="128"/>
    </location>
</feature>
<organism evidence="2 3">
    <name type="scientific">Fasciolopsis buskii</name>
    <dbReference type="NCBI Taxonomy" id="27845"/>
    <lineage>
        <taxon>Eukaryota</taxon>
        <taxon>Metazoa</taxon>
        <taxon>Spiralia</taxon>
        <taxon>Lophotrochozoa</taxon>
        <taxon>Platyhelminthes</taxon>
        <taxon>Trematoda</taxon>
        <taxon>Digenea</taxon>
        <taxon>Plagiorchiida</taxon>
        <taxon>Echinostomata</taxon>
        <taxon>Echinostomatoidea</taxon>
        <taxon>Fasciolidae</taxon>
        <taxon>Fasciolopsis</taxon>
    </lineage>
</organism>
<sequence>CFLQCVRLIDDVCLSRLVVPFTELIRAGGCSSAMNIGGSGASGGSRESGAREAAAIATATCVFLSHLAAVNASALASHISGRSDVCSRCSAAPSGSHLLAFAPPTGDSPTGSPNKLHPSPCESAHSSPPSMCALSPTANVIHTVVSDGNLAHNLDTVCNPLTPAPAHRGRSSGKYAISPGPGTNSSPVAAVSGSGCVSSVTTGFGSSGTTGGGFASLVPHTGKLLAALLSALPGACRHPESAGKTVQGEMARTLASLLRFAKDTSVAKLFNRVRIWYLNPEVTTSTNTPSSISISHWACARVLHAVANHCPDLLYAHAAITLPLIFLNRQVSLFRVFPPFPAWLIQNSLVGGNIGYLHVKPSLFFVMSISPWRNAKCSIRARYSSCSKIITFKQRINPPEDF</sequence>
<feature type="non-terminal residue" evidence="2">
    <location>
        <position position="402"/>
    </location>
</feature>
<dbReference type="Proteomes" id="UP000728185">
    <property type="component" value="Unassembled WGS sequence"/>
</dbReference>
<proteinExistence type="predicted"/>
<reference evidence="2" key="1">
    <citation type="submission" date="2019-05" db="EMBL/GenBank/DDBJ databases">
        <title>Annotation for the trematode Fasciolopsis buski.</title>
        <authorList>
            <person name="Choi Y.-J."/>
        </authorList>
    </citation>
    <scope>NUCLEOTIDE SEQUENCE</scope>
    <source>
        <strain evidence="2">HT</strain>
        <tissue evidence="2">Whole worm</tissue>
    </source>
</reference>
<evidence type="ECO:0000256" key="1">
    <source>
        <dbReference type="SAM" id="MobiDB-lite"/>
    </source>
</evidence>
<dbReference type="EMBL" id="LUCM01003306">
    <property type="protein sequence ID" value="KAA0195988.1"/>
    <property type="molecule type" value="Genomic_DNA"/>
</dbReference>
<comment type="caution">
    <text evidence="2">The sequence shown here is derived from an EMBL/GenBank/DDBJ whole genome shotgun (WGS) entry which is preliminary data.</text>
</comment>
<gene>
    <name evidence="2" type="ORF">FBUS_10919</name>
</gene>
<name>A0A8E0VIS4_9TREM</name>
<accession>A0A8E0VIS4</accession>
<evidence type="ECO:0000313" key="3">
    <source>
        <dbReference type="Proteomes" id="UP000728185"/>
    </source>
</evidence>